<dbReference type="InterPro" id="IPR055261">
    <property type="entry name" value="PI_transfer_N"/>
</dbReference>
<protein>
    <recommendedName>
        <fullName evidence="1">Phosphatidylinositol transfer protein N-terminal domain-containing protein</fullName>
    </recommendedName>
</protein>
<feature type="domain" description="Phosphatidylinositol transfer protein N-terminal" evidence="1">
    <location>
        <begin position="90"/>
        <end position="120"/>
    </location>
</feature>
<proteinExistence type="predicted"/>
<organism evidence="2 3">
    <name type="scientific">Scleropages formosus</name>
    <name type="common">Asian bonytongue</name>
    <name type="synonym">Osteoglossum formosum</name>
    <dbReference type="NCBI Taxonomy" id="113540"/>
    <lineage>
        <taxon>Eukaryota</taxon>
        <taxon>Metazoa</taxon>
        <taxon>Chordata</taxon>
        <taxon>Craniata</taxon>
        <taxon>Vertebrata</taxon>
        <taxon>Euteleostomi</taxon>
        <taxon>Actinopterygii</taxon>
        <taxon>Neopterygii</taxon>
        <taxon>Teleostei</taxon>
        <taxon>Osteoglossocephala</taxon>
        <taxon>Osteoglossomorpha</taxon>
        <taxon>Osteoglossiformes</taxon>
        <taxon>Osteoglossidae</taxon>
        <taxon>Scleropages</taxon>
    </lineage>
</organism>
<comment type="caution">
    <text evidence="2">The sequence shown here is derived from an EMBL/GenBank/DDBJ whole genome shotgun (WGS) entry which is preliminary data.</text>
</comment>
<dbReference type="InterPro" id="IPR023393">
    <property type="entry name" value="START-like_dom_sf"/>
</dbReference>
<dbReference type="SUPFAM" id="SSF55961">
    <property type="entry name" value="Bet v1-like"/>
    <property type="match status" value="1"/>
</dbReference>
<accession>A0A0P7Z991</accession>
<dbReference type="Pfam" id="PF02121">
    <property type="entry name" value="IP_trans"/>
    <property type="match status" value="1"/>
</dbReference>
<reference evidence="2 3" key="1">
    <citation type="submission" date="2015-08" db="EMBL/GenBank/DDBJ databases">
        <title>The genome of the Asian arowana (Scleropages formosus).</title>
        <authorList>
            <person name="Tan M.H."/>
            <person name="Gan H.M."/>
            <person name="Croft L.J."/>
            <person name="Austin C.M."/>
        </authorList>
    </citation>
    <scope>NUCLEOTIDE SEQUENCE [LARGE SCALE GENOMIC DNA]</scope>
    <source>
        <strain evidence="2">Aro1</strain>
    </source>
</reference>
<sequence>MSAQGRSSISSGTTFPSLNLDLPGLKCDPMTLTVLAVVPLTFLRHSKRRVAGSSHLTLVAQGDVCWDQRAPGKAAVRLEFPFLWAQPVAIKLPSWARAVVPKIFYVTEKAWNYYPYTITVGNATTGFPRERHFS</sequence>
<dbReference type="Gene3D" id="3.30.530.20">
    <property type="match status" value="1"/>
</dbReference>
<dbReference type="AlphaFoldDB" id="A0A0P7Z991"/>
<dbReference type="Proteomes" id="UP000034805">
    <property type="component" value="Unassembled WGS sequence"/>
</dbReference>
<dbReference type="EMBL" id="JARO02000839">
    <property type="protein sequence ID" value="KPP77269.1"/>
    <property type="molecule type" value="Genomic_DNA"/>
</dbReference>
<name>A0A0P7Z991_SCLFO</name>
<gene>
    <name evidence="2" type="ORF">Z043_103321</name>
</gene>
<evidence type="ECO:0000313" key="3">
    <source>
        <dbReference type="Proteomes" id="UP000034805"/>
    </source>
</evidence>
<evidence type="ECO:0000259" key="1">
    <source>
        <dbReference type="Pfam" id="PF02121"/>
    </source>
</evidence>
<evidence type="ECO:0000313" key="2">
    <source>
        <dbReference type="EMBL" id="KPP77269.1"/>
    </source>
</evidence>